<evidence type="ECO:0000256" key="1">
    <source>
        <dbReference type="ARBA" id="ARBA00004651"/>
    </source>
</evidence>
<keyword evidence="4 7" id="KW-0812">Transmembrane</keyword>
<organism evidence="8 9">
    <name type="scientific">Roseateles rivi</name>
    <dbReference type="NCBI Taxonomy" id="3299028"/>
    <lineage>
        <taxon>Bacteria</taxon>
        <taxon>Pseudomonadati</taxon>
        <taxon>Pseudomonadota</taxon>
        <taxon>Betaproteobacteria</taxon>
        <taxon>Burkholderiales</taxon>
        <taxon>Sphaerotilaceae</taxon>
        <taxon>Roseateles</taxon>
    </lineage>
</organism>
<evidence type="ECO:0000313" key="8">
    <source>
        <dbReference type="EMBL" id="MFG6449696.1"/>
    </source>
</evidence>
<evidence type="ECO:0000256" key="7">
    <source>
        <dbReference type="HAMAP-Rule" id="MF_00672"/>
    </source>
</evidence>
<evidence type="ECO:0000256" key="6">
    <source>
        <dbReference type="ARBA" id="ARBA00023136"/>
    </source>
</evidence>
<keyword evidence="2 7" id="KW-1003">Cell membrane</keyword>
<dbReference type="HAMAP" id="MF_00672">
    <property type="entry name" value="UPF0761"/>
    <property type="match status" value="1"/>
</dbReference>
<dbReference type="InterPro" id="IPR017039">
    <property type="entry name" value="Virul_fac_BrkB"/>
</dbReference>
<feature type="transmembrane region" description="Helical" evidence="7">
    <location>
        <begin position="21"/>
        <end position="53"/>
    </location>
</feature>
<feature type="transmembrane region" description="Helical" evidence="7">
    <location>
        <begin position="237"/>
        <end position="263"/>
    </location>
</feature>
<name>A0ABW7FZA9_9BURK</name>
<evidence type="ECO:0000256" key="5">
    <source>
        <dbReference type="ARBA" id="ARBA00022989"/>
    </source>
</evidence>
<gene>
    <name evidence="8" type="ORF">ACG0Z6_15840</name>
</gene>
<keyword evidence="6 7" id="KW-0472">Membrane</keyword>
<comment type="caution">
    <text evidence="8">The sequence shown here is derived from an EMBL/GenBank/DDBJ whole genome shotgun (WGS) entry which is preliminary data.</text>
</comment>
<dbReference type="Proteomes" id="UP001606099">
    <property type="component" value="Unassembled WGS sequence"/>
</dbReference>
<dbReference type="NCBIfam" id="TIGR00765">
    <property type="entry name" value="yihY_not_rbn"/>
    <property type="match status" value="1"/>
</dbReference>
<feature type="transmembrane region" description="Helical" evidence="7">
    <location>
        <begin position="204"/>
        <end position="225"/>
    </location>
</feature>
<dbReference type="PANTHER" id="PTHR30213">
    <property type="entry name" value="INNER MEMBRANE PROTEIN YHJD"/>
    <property type="match status" value="1"/>
</dbReference>
<accession>A0ABW7FZA9</accession>
<feature type="transmembrane region" description="Helical" evidence="7">
    <location>
        <begin position="171"/>
        <end position="192"/>
    </location>
</feature>
<comment type="subcellular location">
    <subcellularLocation>
        <location evidence="1 7">Cell membrane</location>
        <topology evidence="1 7">Multi-pass membrane protein</topology>
    </subcellularLocation>
</comment>
<keyword evidence="5 7" id="KW-1133">Transmembrane helix</keyword>
<dbReference type="PANTHER" id="PTHR30213:SF0">
    <property type="entry name" value="UPF0761 MEMBRANE PROTEIN YIHY"/>
    <property type="match status" value="1"/>
</dbReference>
<dbReference type="Pfam" id="PF03631">
    <property type="entry name" value="Virul_fac_BrkB"/>
    <property type="match status" value="1"/>
</dbReference>
<sequence>MHWPWGETFAVFRKRFAEEHLGLNAAGLTLTTLISLVPLLTVALALFTAFPIFSDFQRALEQYFLKSLVPPNIAKPVLGSLTQFSAKAKGLGAVGLVALGASALLLMLTIDQTLNQIWRVRRPRPVAQRVLVYWAALTLGPLLLGASLAFTSGVLTAGASWLGEPSTRPPLALWSVVDLLLLGAGMAALFRFVPNTEVRWRHALFGAAFVALAFELAKMGLAWYVRQVTTFSTLYGAFATVPIFLIWMYMGWTIVLLGAILAANAPALGSASRLLARASAGGAGQPLELALQCLSVLARTQRDGQAGLGQHALARRLHVNPLQLEPTLETLLALDWVGRLDESGSQRLVLLVDPHNTLARPLLAQLLVAPRGALEPLWRSTRMAALTLAEILPDSPR</sequence>
<reference evidence="8 9" key="1">
    <citation type="submission" date="2024-08" db="EMBL/GenBank/DDBJ databases">
        <authorList>
            <person name="Lu H."/>
        </authorList>
    </citation>
    <scope>NUCLEOTIDE SEQUENCE [LARGE SCALE GENOMIC DNA]</scope>
    <source>
        <strain evidence="8 9">BYS180W</strain>
    </source>
</reference>
<proteinExistence type="inferred from homology"/>
<evidence type="ECO:0000256" key="2">
    <source>
        <dbReference type="ARBA" id="ARBA00022475"/>
    </source>
</evidence>
<evidence type="ECO:0000256" key="4">
    <source>
        <dbReference type="ARBA" id="ARBA00022692"/>
    </source>
</evidence>
<evidence type="ECO:0000256" key="3">
    <source>
        <dbReference type="ARBA" id="ARBA00022519"/>
    </source>
</evidence>
<dbReference type="InterPro" id="IPR023679">
    <property type="entry name" value="UPF0761_bac"/>
</dbReference>
<evidence type="ECO:0000313" key="9">
    <source>
        <dbReference type="Proteomes" id="UP001606099"/>
    </source>
</evidence>
<comment type="similarity">
    <text evidence="7">Belongs to the UPF0761 family.</text>
</comment>
<feature type="transmembrane region" description="Helical" evidence="7">
    <location>
        <begin position="90"/>
        <end position="110"/>
    </location>
</feature>
<dbReference type="EMBL" id="JBIGHZ010000006">
    <property type="protein sequence ID" value="MFG6449696.1"/>
    <property type="molecule type" value="Genomic_DNA"/>
</dbReference>
<keyword evidence="9" id="KW-1185">Reference proteome</keyword>
<protein>
    <recommendedName>
        <fullName evidence="7">UPF0761 membrane protein ACG0Z6_15840</fullName>
    </recommendedName>
</protein>
<feature type="transmembrane region" description="Helical" evidence="7">
    <location>
        <begin position="131"/>
        <end position="151"/>
    </location>
</feature>
<keyword evidence="3" id="KW-0997">Cell inner membrane</keyword>